<dbReference type="Pfam" id="PF01395">
    <property type="entry name" value="PBP_GOBP"/>
    <property type="match status" value="1"/>
</dbReference>
<dbReference type="CDD" id="cd23992">
    <property type="entry name" value="PBP_GOBP"/>
    <property type="match status" value="1"/>
</dbReference>
<evidence type="ECO:0000313" key="2">
    <source>
        <dbReference type="EMBL" id="WGJ83467.1"/>
    </source>
</evidence>
<proteinExistence type="evidence at transcript level"/>
<feature type="chain" id="PRO_5043445630" evidence="1">
    <location>
        <begin position="22"/>
        <end position="151"/>
    </location>
</feature>
<dbReference type="InterPro" id="IPR006170">
    <property type="entry name" value="PBP/GOBP"/>
</dbReference>
<name>A0AAT9TYL9_9HEMI</name>
<feature type="signal peptide" evidence="1">
    <location>
        <begin position="1"/>
        <end position="21"/>
    </location>
</feature>
<reference evidence="2" key="1">
    <citation type="submission" date="2022-10" db="EMBL/GenBank/DDBJ databases">
        <authorList>
            <person name="Pan Y."/>
            <person name="Chen W."/>
        </authorList>
    </citation>
    <scope>NUCLEOTIDE SEQUENCE</scope>
</reference>
<accession>A0AAT9TYL9</accession>
<evidence type="ECO:0000256" key="1">
    <source>
        <dbReference type="SAM" id="SignalP"/>
    </source>
</evidence>
<dbReference type="InterPro" id="IPR036728">
    <property type="entry name" value="PBP_GOBP_sf"/>
</dbReference>
<dbReference type="AlphaFoldDB" id="A0AAT9TYL9"/>
<organism evidence="2">
    <name type="scientific">Eocanthecona furcellata</name>
    <dbReference type="NCBI Taxonomy" id="696902"/>
    <lineage>
        <taxon>Eukaryota</taxon>
        <taxon>Metazoa</taxon>
        <taxon>Ecdysozoa</taxon>
        <taxon>Arthropoda</taxon>
        <taxon>Hexapoda</taxon>
        <taxon>Insecta</taxon>
        <taxon>Pterygota</taxon>
        <taxon>Neoptera</taxon>
        <taxon>Paraneoptera</taxon>
        <taxon>Hemiptera</taxon>
        <taxon>Heteroptera</taxon>
        <taxon>Panheteroptera</taxon>
        <taxon>Pentatomomorpha</taxon>
        <taxon>Pentatomoidea</taxon>
        <taxon>Pentatomidae</taxon>
        <taxon>Asopinae</taxon>
        <taxon>Eocanthecona</taxon>
    </lineage>
</organism>
<dbReference type="Gene3D" id="1.10.238.20">
    <property type="entry name" value="Pheromone/general odorant binding protein domain"/>
    <property type="match status" value="1"/>
</dbReference>
<sequence length="151" mass="17305">MAATYLVSLLVSATCFFGAFADPVIKDPLAFKNATWAKCQKQENAPDDVMKEFYFFTSTDRLTDYKCVVKCIQEEYGFFLKDGTLNMNLVEKTIKGMWKDPEVQQKLIMVVDKCKNSDPQGTHKCQKNFDLLDCFIKNTKKGKINMGNRKN</sequence>
<dbReference type="EMBL" id="OP575946">
    <property type="protein sequence ID" value="WGJ83467.1"/>
    <property type="molecule type" value="mRNA"/>
</dbReference>
<dbReference type="GO" id="GO:0005549">
    <property type="term" value="F:odorant binding"/>
    <property type="evidence" value="ECO:0007669"/>
    <property type="project" value="InterPro"/>
</dbReference>
<gene>
    <name evidence="2" type="primary">OBP2</name>
</gene>
<protein>
    <submittedName>
        <fullName evidence="2">Odorant-binding protein 2</fullName>
    </submittedName>
</protein>
<keyword evidence="1" id="KW-0732">Signal</keyword>
<dbReference type="SUPFAM" id="SSF47565">
    <property type="entry name" value="Insect pheromone/odorant-binding proteins"/>
    <property type="match status" value="1"/>
</dbReference>